<evidence type="ECO:0000313" key="2">
    <source>
        <dbReference type="EMBL" id="MDR7308875.1"/>
    </source>
</evidence>
<comment type="caution">
    <text evidence="2">The sequence shown here is derived from an EMBL/GenBank/DDBJ whole genome shotgun (WGS) entry which is preliminary data.</text>
</comment>
<dbReference type="SMART" id="SM00418">
    <property type="entry name" value="HTH_ARSR"/>
    <property type="match status" value="1"/>
</dbReference>
<organism evidence="2 3">
    <name type="scientific">Rhodoferax saidenbachensis</name>
    <dbReference type="NCBI Taxonomy" id="1484693"/>
    <lineage>
        <taxon>Bacteria</taxon>
        <taxon>Pseudomonadati</taxon>
        <taxon>Pseudomonadota</taxon>
        <taxon>Betaproteobacteria</taxon>
        <taxon>Burkholderiales</taxon>
        <taxon>Comamonadaceae</taxon>
        <taxon>Rhodoferax</taxon>
    </lineage>
</organism>
<dbReference type="PROSITE" id="PS50987">
    <property type="entry name" value="HTH_ARSR_2"/>
    <property type="match status" value="1"/>
</dbReference>
<accession>A0ABU1ZVI3</accession>
<dbReference type="RefSeq" id="WP_310346854.1">
    <property type="nucleotide sequence ID" value="NZ_JAVDXO010000015.1"/>
</dbReference>
<name>A0ABU1ZVI3_9BURK</name>
<keyword evidence="2" id="KW-0238">DNA-binding</keyword>
<evidence type="ECO:0000313" key="3">
    <source>
        <dbReference type="Proteomes" id="UP001268089"/>
    </source>
</evidence>
<dbReference type="CDD" id="cd00090">
    <property type="entry name" value="HTH_ARSR"/>
    <property type="match status" value="1"/>
</dbReference>
<dbReference type="EMBL" id="JAVDXO010000015">
    <property type="protein sequence ID" value="MDR7308875.1"/>
    <property type="molecule type" value="Genomic_DNA"/>
</dbReference>
<reference evidence="2 3" key="1">
    <citation type="submission" date="2023-07" db="EMBL/GenBank/DDBJ databases">
        <title>Sorghum-associated microbial communities from plants grown in Nebraska, USA.</title>
        <authorList>
            <person name="Schachtman D."/>
        </authorList>
    </citation>
    <scope>NUCLEOTIDE SEQUENCE [LARGE SCALE GENOMIC DNA]</scope>
    <source>
        <strain evidence="2 3">BE308</strain>
    </source>
</reference>
<dbReference type="InterPro" id="IPR036390">
    <property type="entry name" value="WH_DNA-bd_sf"/>
</dbReference>
<sequence>MTSTPYEPKLASVAAVIADATRARMLSYLLAGDYASAGELARAASVSPATASGHLGKLMAAELLVCEQRGRHRYYKLADDEVAHALEAVALIAERRTHTAAWANPTLQRLRFARCCYGHLAGQLGVEMFSQLLSKEWLCPAGDGYLLTAQGKAGLNAMGFVVDGMDKPSASTRLAYRCLDWSERRDHMAGKLPKALLTHCLDQGWLRRHDGERALEVTPLGRKHLAGLLPSVNAL</sequence>
<dbReference type="Pfam" id="PF12840">
    <property type="entry name" value="HTH_20"/>
    <property type="match status" value="1"/>
</dbReference>
<dbReference type="NCBIfam" id="NF033788">
    <property type="entry name" value="HTH_metalloreg"/>
    <property type="match status" value="1"/>
</dbReference>
<proteinExistence type="predicted"/>
<dbReference type="Gene3D" id="1.10.10.10">
    <property type="entry name" value="Winged helix-like DNA-binding domain superfamily/Winged helix DNA-binding domain"/>
    <property type="match status" value="1"/>
</dbReference>
<gene>
    <name evidence="2" type="ORF">J2X15_004198</name>
</gene>
<evidence type="ECO:0000259" key="1">
    <source>
        <dbReference type="PROSITE" id="PS50987"/>
    </source>
</evidence>
<feature type="domain" description="HTH arsR-type" evidence="1">
    <location>
        <begin position="2"/>
        <end position="97"/>
    </location>
</feature>
<dbReference type="SUPFAM" id="SSF46785">
    <property type="entry name" value="Winged helix' DNA-binding domain"/>
    <property type="match status" value="1"/>
</dbReference>
<protein>
    <submittedName>
        <fullName evidence="2">DNA-binding transcriptional ArsR family regulator</fullName>
    </submittedName>
</protein>
<dbReference type="PANTHER" id="PTHR39168:SF1">
    <property type="entry name" value="TRANSCRIPTIONAL REGULATORY PROTEIN"/>
    <property type="match status" value="1"/>
</dbReference>
<dbReference type="GO" id="GO:0003677">
    <property type="term" value="F:DNA binding"/>
    <property type="evidence" value="ECO:0007669"/>
    <property type="project" value="UniProtKB-KW"/>
</dbReference>
<dbReference type="Proteomes" id="UP001268089">
    <property type="component" value="Unassembled WGS sequence"/>
</dbReference>
<dbReference type="InterPro" id="IPR001845">
    <property type="entry name" value="HTH_ArsR_DNA-bd_dom"/>
</dbReference>
<dbReference type="InterPro" id="IPR011991">
    <property type="entry name" value="ArsR-like_HTH"/>
</dbReference>
<dbReference type="InterPro" id="IPR036388">
    <property type="entry name" value="WH-like_DNA-bd_sf"/>
</dbReference>
<dbReference type="InterPro" id="IPR052543">
    <property type="entry name" value="HTH_Metal-responsive_Reg"/>
</dbReference>
<keyword evidence="3" id="KW-1185">Reference proteome</keyword>
<dbReference type="PANTHER" id="PTHR39168">
    <property type="entry name" value="TRANSCRIPTIONAL REGULATOR-RELATED"/>
    <property type="match status" value="1"/>
</dbReference>